<dbReference type="SUPFAM" id="SSF52172">
    <property type="entry name" value="CheY-like"/>
    <property type="match status" value="1"/>
</dbReference>
<dbReference type="InterPro" id="IPR052893">
    <property type="entry name" value="TCS_response_regulator"/>
</dbReference>
<dbReference type="EMBL" id="MLJW01000024">
    <property type="protein sequence ID" value="OIR09914.1"/>
    <property type="molecule type" value="Genomic_DNA"/>
</dbReference>
<dbReference type="AlphaFoldDB" id="A0A1J5SN44"/>
<dbReference type="SMART" id="SM00448">
    <property type="entry name" value="REC"/>
    <property type="match status" value="1"/>
</dbReference>
<dbReference type="Pfam" id="PF00072">
    <property type="entry name" value="Response_reg"/>
    <property type="match status" value="1"/>
</dbReference>
<accession>A0A1J5SN44</accession>
<dbReference type="PANTHER" id="PTHR44520:SF2">
    <property type="entry name" value="RESPONSE REGULATOR RCP1"/>
    <property type="match status" value="1"/>
</dbReference>
<feature type="domain" description="Response regulatory" evidence="1">
    <location>
        <begin position="10"/>
        <end position="135"/>
    </location>
</feature>
<evidence type="ECO:0000313" key="2">
    <source>
        <dbReference type="EMBL" id="OIR09914.1"/>
    </source>
</evidence>
<organism evidence="2">
    <name type="scientific">mine drainage metagenome</name>
    <dbReference type="NCBI Taxonomy" id="410659"/>
    <lineage>
        <taxon>unclassified sequences</taxon>
        <taxon>metagenomes</taxon>
        <taxon>ecological metagenomes</taxon>
    </lineage>
</organism>
<dbReference type="InterPro" id="IPR011006">
    <property type="entry name" value="CheY-like_superfamily"/>
</dbReference>
<dbReference type="InterPro" id="IPR001789">
    <property type="entry name" value="Sig_transdc_resp-reg_receiver"/>
</dbReference>
<sequence>MVEPHKPALNILLVEDNPGDARLALEAWKEGDVPGQLHHVTDGVEALAYLRRKPGFEDAPRPDLILLDLNLPRKNGREVLAEVKADETLRRIPVVVMTTSMAEPDVLRCYDLHANCFVPKPVDLDDFISVIQSVARFWGRMAILPPH</sequence>
<name>A0A1J5SN44_9ZZZZ</name>
<reference evidence="2" key="1">
    <citation type="submission" date="2016-10" db="EMBL/GenBank/DDBJ databases">
        <title>Sequence of Gallionella enrichment culture.</title>
        <authorList>
            <person name="Poehlein A."/>
            <person name="Muehling M."/>
            <person name="Daniel R."/>
        </authorList>
    </citation>
    <scope>NUCLEOTIDE SEQUENCE</scope>
</reference>
<proteinExistence type="predicted"/>
<dbReference type="GO" id="GO:0000160">
    <property type="term" value="P:phosphorelay signal transduction system"/>
    <property type="evidence" value="ECO:0007669"/>
    <property type="project" value="InterPro"/>
</dbReference>
<dbReference type="PANTHER" id="PTHR44520">
    <property type="entry name" value="RESPONSE REGULATOR RCP1-RELATED"/>
    <property type="match status" value="1"/>
</dbReference>
<dbReference type="PROSITE" id="PS50110">
    <property type="entry name" value="RESPONSE_REGULATORY"/>
    <property type="match status" value="1"/>
</dbReference>
<comment type="caution">
    <text evidence="2">The sequence shown here is derived from an EMBL/GenBank/DDBJ whole genome shotgun (WGS) entry which is preliminary data.</text>
</comment>
<dbReference type="CDD" id="cd17557">
    <property type="entry name" value="REC_Rcp-like"/>
    <property type="match status" value="1"/>
</dbReference>
<gene>
    <name evidence="2" type="primary">rcp1_2</name>
    <name evidence="2" type="ORF">GALL_78350</name>
</gene>
<protein>
    <submittedName>
        <fullName evidence="2">Response regulator rcp1</fullName>
    </submittedName>
</protein>
<dbReference type="Gene3D" id="3.40.50.2300">
    <property type="match status" value="1"/>
</dbReference>
<evidence type="ECO:0000259" key="1">
    <source>
        <dbReference type="PROSITE" id="PS50110"/>
    </source>
</evidence>